<organism evidence="2 3">
    <name type="scientific">Durio zibethinus</name>
    <name type="common">Durian</name>
    <dbReference type="NCBI Taxonomy" id="66656"/>
    <lineage>
        <taxon>Eukaryota</taxon>
        <taxon>Viridiplantae</taxon>
        <taxon>Streptophyta</taxon>
        <taxon>Embryophyta</taxon>
        <taxon>Tracheophyta</taxon>
        <taxon>Spermatophyta</taxon>
        <taxon>Magnoliopsida</taxon>
        <taxon>eudicotyledons</taxon>
        <taxon>Gunneridae</taxon>
        <taxon>Pentapetalae</taxon>
        <taxon>rosids</taxon>
        <taxon>malvids</taxon>
        <taxon>Malvales</taxon>
        <taxon>Malvaceae</taxon>
        <taxon>Helicteroideae</taxon>
        <taxon>Durio</taxon>
    </lineage>
</organism>
<evidence type="ECO:0000313" key="3">
    <source>
        <dbReference type="RefSeq" id="XP_022728670.1"/>
    </source>
</evidence>
<dbReference type="GeneID" id="111284208"/>
<proteinExistence type="predicted"/>
<reference evidence="3" key="1">
    <citation type="submission" date="2025-08" db="UniProtKB">
        <authorList>
            <consortium name="RefSeq"/>
        </authorList>
    </citation>
    <scope>IDENTIFICATION</scope>
    <source>
        <tissue evidence="3">Fruit stalk</tissue>
    </source>
</reference>
<feature type="region of interest" description="Disordered" evidence="1">
    <location>
        <begin position="208"/>
        <end position="249"/>
    </location>
</feature>
<evidence type="ECO:0000313" key="2">
    <source>
        <dbReference type="Proteomes" id="UP000515121"/>
    </source>
</evidence>
<accession>A0A6P5XKH1</accession>
<evidence type="ECO:0000256" key="1">
    <source>
        <dbReference type="SAM" id="MobiDB-lite"/>
    </source>
</evidence>
<feature type="compositionally biased region" description="Pro residues" evidence="1">
    <location>
        <begin position="154"/>
        <end position="180"/>
    </location>
</feature>
<feature type="compositionally biased region" description="Pro residues" evidence="1">
    <location>
        <begin position="114"/>
        <end position="124"/>
    </location>
</feature>
<feature type="compositionally biased region" description="Pro residues" evidence="1">
    <location>
        <begin position="215"/>
        <end position="236"/>
    </location>
</feature>
<dbReference type="KEGG" id="dzi:111284208"/>
<feature type="compositionally biased region" description="Low complexity" evidence="1">
    <location>
        <begin position="86"/>
        <end position="97"/>
    </location>
</feature>
<name>A0A6P5XKH1_DURZI</name>
<gene>
    <name evidence="3" type="primary">LOC111284208</name>
</gene>
<dbReference type="AlphaFoldDB" id="A0A6P5XKH1"/>
<keyword evidence="2" id="KW-1185">Reference proteome</keyword>
<sequence length="249" mass="27234">MHRICHSSLNQNTLPYTRVKMLALLAQILLLVLAAQSSALSFATVSSDHPRDQAPGNAEHATARESILSKKGIDYGQSPPTYKYAPPSGGYSPPSRGCLPPQSPPTIRYQPPSQSYPPSTPGHPPSSHGYSPPIHRHPPPSQYPLPTQRGPPHSQYPPPTRGHPPPSRYPPPTQGQPPPTQAHAPPQRYRHHLDTLYLHLLKVIHSKAYPSATPRYPPPSRTPPRYPPPSQYPPPSGGYSPPYLSTTIP</sequence>
<protein>
    <submittedName>
        <fullName evidence="3">Pollen-specific leucine-rich repeat extensin-like protein 3</fullName>
    </submittedName>
</protein>
<dbReference type="Proteomes" id="UP000515121">
    <property type="component" value="Unplaced"/>
</dbReference>
<feature type="region of interest" description="Disordered" evidence="1">
    <location>
        <begin position="69"/>
        <end position="191"/>
    </location>
</feature>
<dbReference type="RefSeq" id="XP_022728670.1">
    <property type="nucleotide sequence ID" value="XM_022872935.1"/>
</dbReference>